<comment type="caution">
    <text evidence="7">The sequence shown here is derived from an EMBL/GenBank/DDBJ whole genome shotgun (WGS) entry which is preliminary data.</text>
</comment>
<feature type="non-terminal residue" evidence="7">
    <location>
        <position position="208"/>
    </location>
</feature>
<dbReference type="InterPro" id="IPR013766">
    <property type="entry name" value="Thioredoxin_domain"/>
</dbReference>
<dbReference type="AlphaFoldDB" id="A0AAW1SMA4"/>
<keyword evidence="1" id="KW-0575">Peroxidase</keyword>
<evidence type="ECO:0000256" key="3">
    <source>
        <dbReference type="ARBA" id="ARBA00023002"/>
    </source>
</evidence>
<proteinExistence type="predicted"/>
<protein>
    <recommendedName>
        <fullName evidence="6">Thioredoxin domain-containing protein</fullName>
    </recommendedName>
</protein>
<dbReference type="GO" id="GO:0008379">
    <property type="term" value="F:thioredoxin peroxidase activity"/>
    <property type="evidence" value="ECO:0007669"/>
    <property type="project" value="TreeGrafter"/>
</dbReference>
<evidence type="ECO:0000256" key="4">
    <source>
        <dbReference type="ARBA" id="ARBA00023284"/>
    </source>
</evidence>
<dbReference type="InterPro" id="IPR036249">
    <property type="entry name" value="Thioredoxin-like_sf"/>
</dbReference>
<dbReference type="Proteomes" id="UP001485043">
    <property type="component" value="Unassembled WGS sequence"/>
</dbReference>
<keyword evidence="3" id="KW-0560">Oxidoreductase</keyword>
<organism evidence="7 8">
    <name type="scientific">Apatococcus fuscideae</name>
    <dbReference type="NCBI Taxonomy" id="2026836"/>
    <lineage>
        <taxon>Eukaryota</taxon>
        <taxon>Viridiplantae</taxon>
        <taxon>Chlorophyta</taxon>
        <taxon>core chlorophytes</taxon>
        <taxon>Trebouxiophyceae</taxon>
        <taxon>Chlorellales</taxon>
        <taxon>Chlorellaceae</taxon>
        <taxon>Apatococcus</taxon>
    </lineage>
</organism>
<dbReference type="Gene3D" id="3.40.30.10">
    <property type="entry name" value="Glutaredoxin"/>
    <property type="match status" value="1"/>
</dbReference>
<dbReference type="GO" id="GO:0042744">
    <property type="term" value="P:hydrogen peroxide catabolic process"/>
    <property type="evidence" value="ECO:0007669"/>
    <property type="project" value="TreeGrafter"/>
</dbReference>
<evidence type="ECO:0000313" key="7">
    <source>
        <dbReference type="EMBL" id="KAK9847598.1"/>
    </source>
</evidence>
<dbReference type="GO" id="GO:0005829">
    <property type="term" value="C:cytosol"/>
    <property type="evidence" value="ECO:0007669"/>
    <property type="project" value="TreeGrafter"/>
</dbReference>
<sequence>MALSTRRQGSRLLSQTLKSLSGFINSEERSVSQPAISGLVQPHSHNGALGKALLRSFWAGSWKPSSLPGCIVQQHSYSSIIYPPVEAKVGKEAPDFTAPAIVDGEMESISLQDYRGKYVILFFYPKDFTFVCPTEIIAFSDRAKEFEELNCQLIAASCDSEEVHLAWIKTPRSKGGLGHMQIPILADSTKEIAAKYGVLIEDAGIALR</sequence>
<dbReference type="Pfam" id="PF00578">
    <property type="entry name" value="AhpC-TSA"/>
    <property type="match status" value="1"/>
</dbReference>
<evidence type="ECO:0000313" key="8">
    <source>
        <dbReference type="Proteomes" id="UP001485043"/>
    </source>
</evidence>
<keyword evidence="2" id="KW-0049">Antioxidant</keyword>
<comment type="function">
    <text evidence="5">Thiol-specific peroxidase that catalyzes the reduction of hydrogen peroxide and organic hydroperoxides to water and alcohols, respectively. Plays a role in cell protection against oxidative stress by detoxifying peroxides. May be an antioxidant enzyme particularly in the developing shoot and photosynthesizing leaf.</text>
</comment>
<keyword evidence="8" id="KW-1185">Reference proteome</keyword>
<evidence type="ECO:0000256" key="5">
    <source>
        <dbReference type="ARBA" id="ARBA00045169"/>
    </source>
</evidence>
<dbReference type="GO" id="GO:0033554">
    <property type="term" value="P:cellular response to stress"/>
    <property type="evidence" value="ECO:0007669"/>
    <property type="project" value="TreeGrafter"/>
</dbReference>
<dbReference type="CDD" id="cd03015">
    <property type="entry name" value="PRX_Typ2cys"/>
    <property type="match status" value="1"/>
</dbReference>
<feature type="domain" description="Thioredoxin" evidence="6">
    <location>
        <begin position="87"/>
        <end position="208"/>
    </location>
</feature>
<dbReference type="InterPro" id="IPR000866">
    <property type="entry name" value="AhpC/TSA"/>
</dbReference>
<reference evidence="7 8" key="1">
    <citation type="journal article" date="2024" name="Nat. Commun.">
        <title>Phylogenomics reveals the evolutionary origins of lichenization in chlorophyte algae.</title>
        <authorList>
            <person name="Puginier C."/>
            <person name="Libourel C."/>
            <person name="Otte J."/>
            <person name="Skaloud P."/>
            <person name="Haon M."/>
            <person name="Grisel S."/>
            <person name="Petersen M."/>
            <person name="Berrin J.G."/>
            <person name="Delaux P.M."/>
            <person name="Dal Grande F."/>
            <person name="Keller J."/>
        </authorList>
    </citation>
    <scope>NUCLEOTIDE SEQUENCE [LARGE SCALE GENOMIC DNA]</scope>
    <source>
        <strain evidence="7 8">SAG 2523</strain>
    </source>
</reference>
<dbReference type="PANTHER" id="PTHR10681">
    <property type="entry name" value="THIOREDOXIN PEROXIDASE"/>
    <property type="match status" value="1"/>
</dbReference>
<dbReference type="InterPro" id="IPR050217">
    <property type="entry name" value="Peroxiredoxin"/>
</dbReference>
<keyword evidence="4" id="KW-0676">Redox-active center</keyword>
<dbReference type="SUPFAM" id="SSF52833">
    <property type="entry name" value="Thioredoxin-like"/>
    <property type="match status" value="1"/>
</dbReference>
<name>A0AAW1SMA4_9CHLO</name>
<dbReference type="EMBL" id="JALJOV010001456">
    <property type="protein sequence ID" value="KAK9847598.1"/>
    <property type="molecule type" value="Genomic_DNA"/>
</dbReference>
<dbReference type="GO" id="GO:0045454">
    <property type="term" value="P:cell redox homeostasis"/>
    <property type="evidence" value="ECO:0007669"/>
    <property type="project" value="TreeGrafter"/>
</dbReference>
<evidence type="ECO:0000256" key="2">
    <source>
        <dbReference type="ARBA" id="ARBA00022862"/>
    </source>
</evidence>
<dbReference type="PROSITE" id="PS51352">
    <property type="entry name" value="THIOREDOXIN_2"/>
    <property type="match status" value="1"/>
</dbReference>
<evidence type="ECO:0000256" key="1">
    <source>
        <dbReference type="ARBA" id="ARBA00022559"/>
    </source>
</evidence>
<dbReference type="PANTHER" id="PTHR10681:SF171">
    <property type="entry name" value="PEROXIREDOXIN 4"/>
    <property type="match status" value="1"/>
</dbReference>
<accession>A0AAW1SMA4</accession>
<dbReference type="GO" id="GO:0006979">
    <property type="term" value="P:response to oxidative stress"/>
    <property type="evidence" value="ECO:0007669"/>
    <property type="project" value="TreeGrafter"/>
</dbReference>
<gene>
    <name evidence="7" type="ORF">WJX84_004181</name>
</gene>
<evidence type="ECO:0000259" key="6">
    <source>
        <dbReference type="PROSITE" id="PS51352"/>
    </source>
</evidence>